<organism evidence="3 4">
    <name type="scientific">Morella rubra</name>
    <name type="common">Chinese bayberry</name>
    <dbReference type="NCBI Taxonomy" id="262757"/>
    <lineage>
        <taxon>Eukaryota</taxon>
        <taxon>Viridiplantae</taxon>
        <taxon>Streptophyta</taxon>
        <taxon>Embryophyta</taxon>
        <taxon>Tracheophyta</taxon>
        <taxon>Spermatophyta</taxon>
        <taxon>Magnoliopsida</taxon>
        <taxon>eudicotyledons</taxon>
        <taxon>Gunneridae</taxon>
        <taxon>Pentapetalae</taxon>
        <taxon>rosids</taxon>
        <taxon>fabids</taxon>
        <taxon>Fagales</taxon>
        <taxon>Myricaceae</taxon>
        <taxon>Morella</taxon>
    </lineage>
</organism>
<keyword evidence="2" id="KW-0812">Transmembrane</keyword>
<evidence type="ECO:0000256" key="2">
    <source>
        <dbReference type="SAM" id="Phobius"/>
    </source>
</evidence>
<feature type="region of interest" description="Disordered" evidence="1">
    <location>
        <begin position="17"/>
        <end position="46"/>
    </location>
</feature>
<protein>
    <recommendedName>
        <fullName evidence="5">Transmembrane protein</fullName>
    </recommendedName>
</protein>
<dbReference type="Proteomes" id="UP000516437">
    <property type="component" value="Chromosome 1"/>
</dbReference>
<evidence type="ECO:0008006" key="5">
    <source>
        <dbReference type="Google" id="ProtNLM"/>
    </source>
</evidence>
<accession>A0A6A1WNB5</accession>
<sequence>MLGLASVSHPAVPIRWTPKAKPLPVSPHNNVSFPTSLPKTQSQIPSRRPTSFLVLFAENGNGLLNEDPKESDEEQQGQGIGSGGGGGGGGDDLGKDQRPIFNIRWGDLLDPDPDNLLAIALTGLLAWASAQVLWQLFFISSAIILAALKYSFIAALLLFILITLL</sequence>
<keyword evidence="2" id="KW-0472">Membrane</keyword>
<gene>
    <name evidence="3" type="ORF">CJ030_MR1G015647</name>
</gene>
<dbReference type="OrthoDB" id="1922241at2759"/>
<dbReference type="AlphaFoldDB" id="A0A6A1WNB5"/>
<dbReference type="PANTHER" id="PTHR36789">
    <property type="entry name" value="TRANSMEMBRANE PROTEIN"/>
    <property type="match status" value="1"/>
</dbReference>
<feature type="transmembrane region" description="Helical" evidence="2">
    <location>
        <begin position="116"/>
        <end position="137"/>
    </location>
</feature>
<keyword evidence="2" id="KW-1133">Transmembrane helix</keyword>
<feature type="compositionally biased region" description="Polar residues" evidence="1">
    <location>
        <begin position="27"/>
        <end position="46"/>
    </location>
</feature>
<comment type="caution">
    <text evidence="3">The sequence shown here is derived from an EMBL/GenBank/DDBJ whole genome shotgun (WGS) entry which is preliminary data.</text>
</comment>
<name>A0A6A1WNB5_9ROSI</name>
<feature type="region of interest" description="Disordered" evidence="1">
    <location>
        <begin position="62"/>
        <end position="94"/>
    </location>
</feature>
<evidence type="ECO:0000313" key="3">
    <source>
        <dbReference type="EMBL" id="KAB1225327.1"/>
    </source>
</evidence>
<feature type="compositionally biased region" description="Gly residues" evidence="1">
    <location>
        <begin position="78"/>
        <end position="91"/>
    </location>
</feature>
<evidence type="ECO:0000256" key="1">
    <source>
        <dbReference type="SAM" id="MobiDB-lite"/>
    </source>
</evidence>
<dbReference type="EMBL" id="RXIC02000019">
    <property type="protein sequence ID" value="KAB1225327.1"/>
    <property type="molecule type" value="Genomic_DNA"/>
</dbReference>
<evidence type="ECO:0000313" key="4">
    <source>
        <dbReference type="Proteomes" id="UP000516437"/>
    </source>
</evidence>
<feature type="transmembrane region" description="Helical" evidence="2">
    <location>
        <begin position="143"/>
        <end position="164"/>
    </location>
</feature>
<reference evidence="3 4" key="1">
    <citation type="journal article" date="2019" name="Plant Biotechnol. J.">
        <title>The red bayberry genome and genetic basis of sex determination.</title>
        <authorList>
            <person name="Jia H.M."/>
            <person name="Jia H.J."/>
            <person name="Cai Q.L."/>
            <person name="Wang Y."/>
            <person name="Zhao H.B."/>
            <person name="Yang W.F."/>
            <person name="Wang G.Y."/>
            <person name="Li Y.H."/>
            <person name="Zhan D.L."/>
            <person name="Shen Y.T."/>
            <person name="Niu Q.F."/>
            <person name="Chang L."/>
            <person name="Qiu J."/>
            <person name="Zhao L."/>
            <person name="Xie H.B."/>
            <person name="Fu W.Y."/>
            <person name="Jin J."/>
            <person name="Li X.W."/>
            <person name="Jiao Y."/>
            <person name="Zhou C.C."/>
            <person name="Tu T."/>
            <person name="Chai C.Y."/>
            <person name="Gao J.L."/>
            <person name="Fan L.J."/>
            <person name="van de Weg E."/>
            <person name="Wang J.Y."/>
            <person name="Gao Z.S."/>
        </authorList>
    </citation>
    <scope>NUCLEOTIDE SEQUENCE [LARGE SCALE GENOMIC DNA]</scope>
    <source>
        <tissue evidence="3">Leaves</tissue>
    </source>
</reference>
<dbReference type="PANTHER" id="PTHR36789:SF1">
    <property type="entry name" value="TRANSMEMBRANE PROTEIN"/>
    <property type="match status" value="1"/>
</dbReference>
<proteinExistence type="predicted"/>
<keyword evidence="4" id="KW-1185">Reference proteome</keyword>